<feature type="domain" description="Helix-hairpin-helix DNA-binding motif class 1" evidence="2">
    <location>
        <begin position="182"/>
        <end position="201"/>
    </location>
</feature>
<dbReference type="InterPro" id="IPR003583">
    <property type="entry name" value="Hlx-hairpin-Hlx_DNA-bd_motif"/>
</dbReference>
<reference evidence="3" key="1">
    <citation type="submission" date="2014-05" db="EMBL/GenBank/DDBJ databases">
        <title>Key roles for freshwater Actinobacteria revealed by deep metagenomic sequencing.</title>
        <authorList>
            <person name="Ghai R."/>
            <person name="Mizuno C.M."/>
            <person name="Picazo A."/>
            <person name="Camacho A."/>
            <person name="Rodriguez-Valera F."/>
        </authorList>
    </citation>
    <scope>NUCLEOTIDE SEQUENCE</scope>
</reference>
<dbReference type="GO" id="GO:0003677">
    <property type="term" value="F:DNA binding"/>
    <property type="evidence" value="ECO:0007669"/>
    <property type="project" value="InterPro"/>
</dbReference>
<name>A0A094SIQ1_9ZZZZ</name>
<organism evidence="3">
    <name type="scientific">freshwater metagenome</name>
    <dbReference type="NCBI Taxonomy" id="449393"/>
    <lineage>
        <taxon>unclassified sequences</taxon>
        <taxon>metagenomes</taxon>
        <taxon>ecological metagenomes</taxon>
    </lineage>
</organism>
<dbReference type="PANTHER" id="PTHR21180:SF32">
    <property type="entry name" value="ENDONUCLEASE_EXONUCLEASE_PHOSPHATASE FAMILY DOMAIN-CONTAINING PROTEIN 1"/>
    <property type="match status" value="1"/>
</dbReference>
<dbReference type="InterPro" id="IPR004509">
    <property type="entry name" value="Competence_ComEA_HhH"/>
</dbReference>
<dbReference type="GO" id="GO:0015628">
    <property type="term" value="P:protein secretion by the type II secretion system"/>
    <property type="evidence" value="ECO:0007669"/>
    <property type="project" value="TreeGrafter"/>
</dbReference>
<dbReference type="AlphaFoldDB" id="A0A094SIQ1"/>
<accession>A0A094SIQ1</accession>
<sequence length="204" mass="21921">MNQLQQQWDRFTQWWVDLHFTTTQRRTLGAIAAVLIALSLFVVFSGKSEEVVAEPIAPTQMIAPALVIDVTGEVVSPGVYELPAGSRVIDAIKAAGGARPKAALSELNLARIIKDGEQIYVDPIYTAGSPTRVGSKAAAPRGPININRANASDLDSLDGIGPVIAKRIIAYRTTNGPFVVLEDLLKVSGIGDAKFAQFKEKIRV</sequence>
<dbReference type="Pfam" id="PF12836">
    <property type="entry name" value="HHH_3"/>
    <property type="match status" value="1"/>
</dbReference>
<dbReference type="InterPro" id="IPR019554">
    <property type="entry name" value="Soluble_ligand-bd"/>
</dbReference>
<dbReference type="Pfam" id="PF10531">
    <property type="entry name" value="SLBB"/>
    <property type="match status" value="1"/>
</dbReference>
<evidence type="ECO:0000313" key="3">
    <source>
        <dbReference type="EMBL" id="KGA18298.1"/>
    </source>
</evidence>
<feature type="transmembrane region" description="Helical" evidence="1">
    <location>
        <begin position="28"/>
        <end position="46"/>
    </location>
</feature>
<proteinExistence type="predicted"/>
<dbReference type="SUPFAM" id="SSF47781">
    <property type="entry name" value="RuvA domain 2-like"/>
    <property type="match status" value="1"/>
</dbReference>
<dbReference type="GO" id="GO:0006281">
    <property type="term" value="P:DNA repair"/>
    <property type="evidence" value="ECO:0007669"/>
    <property type="project" value="InterPro"/>
</dbReference>
<dbReference type="PANTHER" id="PTHR21180">
    <property type="entry name" value="ENDONUCLEASE/EXONUCLEASE/PHOSPHATASE FAMILY DOMAIN-CONTAINING PROTEIN 1"/>
    <property type="match status" value="1"/>
</dbReference>
<dbReference type="Gene3D" id="3.10.560.10">
    <property type="entry name" value="Outer membrane lipoprotein wza domain like"/>
    <property type="match status" value="1"/>
</dbReference>
<gene>
    <name evidence="3" type="ORF">GM50_9165</name>
</gene>
<dbReference type="InterPro" id="IPR010994">
    <property type="entry name" value="RuvA_2-like"/>
</dbReference>
<keyword evidence="1" id="KW-0812">Transmembrane</keyword>
<protein>
    <recommendedName>
        <fullName evidence="2">Helix-hairpin-helix DNA-binding motif class 1 domain-containing protein</fullName>
    </recommendedName>
</protein>
<comment type="caution">
    <text evidence="3">The sequence shown here is derived from an EMBL/GenBank/DDBJ whole genome shotgun (WGS) entry which is preliminary data.</text>
</comment>
<feature type="domain" description="Helix-hairpin-helix DNA-binding motif class 1" evidence="2">
    <location>
        <begin position="152"/>
        <end position="171"/>
    </location>
</feature>
<dbReference type="NCBIfam" id="TIGR00426">
    <property type="entry name" value="competence protein ComEA helix-hairpin-helix repeat region"/>
    <property type="match status" value="1"/>
</dbReference>
<dbReference type="EMBL" id="JNSK01000027">
    <property type="protein sequence ID" value="KGA18298.1"/>
    <property type="molecule type" value="Genomic_DNA"/>
</dbReference>
<evidence type="ECO:0000259" key="2">
    <source>
        <dbReference type="SMART" id="SM00278"/>
    </source>
</evidence>
<evidence type="ECO:0000256" key="1">
    <source>
        <dbReference type="SAM" id="Phobius"/>
    </source>
</evidence>
<dbReference type="GO" id="GO:0015627">
    <property type="term" value="C:type II protein secretion system complex"/>
    <property type="evidence" value="ECO:0007669"/>
    <property type="project" value="TreeGrafter"/>
</dbReference>
<keyword evidence="1" id="KW-0472">Membrane</keyword>
<keyword evidence="1" id="KW-1133">Transmembrane helix</keyword>
<dbReference type="Gene3D" id="1.10.150.320">
    <property type="entry name" value="Photosystem II 12 kDa extrinsic protein"/>
    <property type="match status" value="1"/>
</dbReference>
<dbReference type="InterPro" id="IPR051675">
    <property type="entry name" value="Endo/Exo/Phosphatase_dom_1"/>
</dbReference>
<dbReference type="SMART" id="SM00278">
    <property type="entry name" value="HhH1"/>
    <property type="match status" value="2"/>
</dbReference>